<dbReference type="AlphaFoldDB" id="A0A803MN03"/>
<feature type="region of interest" description="Disordered" evidence="7">
    <location>
        <begin position="117"/>
        <end position="136"/>
    </location>
</feature>
<keyword evidence="3" id="KW-0805">Transcription regulation</keyword>
<evidence type="ECO:0000256" key="3">
    <source>
        <dbReference type="ARBA" id="ARBA00023015"/>
    </source>
</evidence>
<dbReference type="Pfam" id="PF02362">
    <property type="entry name" value="B3"/>
    <property type="match status" value="2"/>
</dbReference>
<evidence type="ECO:0000259" key="8">
    <source>
        <dbReference type="PROSITE" id="PS50863"/>
    </source>
</evidence>
<dbReference type="InterPro" id="IPR039218">
    <property type="entry name" value="REM_fam"/>
</dbReference>
<dbReference type="SUPFAM" id="SSF101936">
    <property type="entry name" value="DNA-binding pseudobarrel domain"/>
    <property type="match status" value="2"/>
</dbReference>
<dbReference type="PROSITE" id="PS50863">
    <property type="entry name" value="B3"/>
    <property type="match status" value="2"/>
</dbReference>
<dbReference type="GO" id="GO:0005634">
    <property type="term" value="C:nucleus"/>
    <property type="evidence" value="ECO:0007669"/>
    <property type="project" value="UniProtKB-SubCell"/>
</dbReference>
<protein>
    <recommendedName>
        <fullName evidence="8">TF-B3 domain-containing protein</fullName>
    </recommendedName>
</protein>
<comment type="subcellular location">
    <subcellularLocation>
        <location evidence="1">Nucleus</location>
    </subcellularLocation>
</comment>
<reference evidence="9" key="1">
    <citation type="journal article" date="2017" name="Nature">
        <title>The genome of Chenopodium quinoa.</title>
        <authorList>
            <person name="Jarvis D.E."/>
            <person name="Ho Y.S."/>
            <person name="Lightfoot D.J."/>
            <person name="Schmoeckel S.M."/>
            <person name="Li B."/>
            <person name="Borm T.J.A."/>
            <person name="Ohyanagi H."/>
            <person name="Mineta K."/>
            <person name="Michell C.T."/>
            <person name="Saber N."/>
            <person name="Kharbatia N.M."/>
            <person name="Rupper R.R."/>
            <person name="Sharp A.R."/>
            <person name="Dally N."/>
            <person name="Boughton B.A."/>
            <person name="Woo Y.H."/>
            <person name="Gao G."/>
            <person name="Schijlen E.G.W.M."/>
            <person name="Guo X."/>
            <person name="Momin A.A."/>
            <person name="Negrao S."/>
            <person name="Al-Babili S."/>
            <person name="Gehring C."/>
            <person name="Roessner U."/>
            <person name="Jung C."/>
            <person name="Murphy K."/>
            <person name="Arold S.T."/>
            <person name="Gojobori T."/>
            <person name="van der Linden C.G."/>
            <person name="van Loo E.N."/>
            <person name="Jellen E.N."/>
            <person name="Maughan P.J."/>
            <person name="Tester M."/>
        </authorList>
    </citation>
    <scope>NUCLEOTIDE SEQUENCE [LARGE SCALE GENOMIC DNA]</scope>
    <source>
        <strain evidence="9">cv. PI 614886</strain>
    </source>
</reference>
<feature type="domain" description="TF-B3" evidence="8">
    <location>
        <begin position="146"/>
        <end position="242"/>
    </location>
</feature>
<name>A0A803MN03_CHEQI</name>
<dbReference type="InterPro" id="IPR003340">
    <property type="entry name" value="B3_DNA-bd"/>
</dbReference>
<proteinExistence type="predicted"/>
<keyword evidence="6" id="KW-0539">Nucleus</keyword>
<keyword evidence="10" id="KW-1185">Reference proteome</keyword>
<evidence type="ECO:0000256" key="6">
    <source>
        <dbReference type="ARBA" id="ARBA00023242"/>
    </source>
</evidence>
<evidence type="ECO:0000256" key="2">
    <source>
        <dbReference type="ARBA" id="ARBA00022737"/>
    </source>
</evidence>
<dbReference type="CDD" id="cd10017">
    <property type="entry name" value="B3_DNA"/>
    <property type="match status" value="2"/>
</dbReference>
<evidence type="ECO:0000256" key="1">
    <source>
        <dbReference type="ARBA" id="ARBA00004123"/>
    </source>
</evidence>
<dbReference type="Gene3D" id="2.40.330.10">
    <property type="entry name" value="DNA-binding pseudobarrel domain"/>
    <property type="match status" value="2"/>
</dbReference>
<dbReference type="EnsemblPlants" id="AUR62032654-RA">
    <property type="protein sequence ID" value="AUR62032654-RA:cds"/>
    <property type="gene ID" value="AUR62032654"/>
</dbReference>
<evidence type="ECO:0000256" key="7">
    <source>
        <dbReference type="SAM" id="MobiDB-lite"/>
    </source>
</evidence>
<dbReference type="GO" id="GO:0003677">
    <property type="term" value="F:DNA binding"/>
    <property type="evidence" value="ECO:0007669"/>
    <property type="project" value="UniProtKB-KW"/>
</dbReference>
<evidence type="ECO:0000256" key="5">
    <source>
        <dbReference type="ARBA" id="ARBA00023163"/>
    </source>
</evidence>
<dbReference type="PANTHER" id="PTHR31674">
    <property type="entry name" value="B3 DOMAIN-CONTAINING PROTEIN REM-LIKE 3-RELATED"/>
    <property type="match status" value="1"/>
</dbReference>
<dbReference type="InterPro" id="IPR015300">
    <property type="entry name" value="DNA-bd_pseudobarrel_sf"/>
</dbReference>
<keyword evidence="2" id="KW-0677">Repeat</keyword>
<dbReference type="Gramene" id="AUR62032654-RA">
    <property type="protein sequence ID" value="AUR62032654-RA:cds"/>
    <property type="gene ID" value="AUR62032654"/>
</dbReference>
<evidence type="ECO:0000313" key="10">
    <source>
        <dbReference type="Proteomes" id="UP000596660"/>
    </source>
</evidence>
<organism evidence="9 10">
    <name type="scientific">Chenopodium quinoa</name>
    <name type="common">Quinoa</name>
    <dbReference type="NCBI Taxonomy" id="63459"/>
    <lineage>
        <taxon>Eukaryota</taxon>
        <taxon>Viridiplantae</taxon>
        <taxon>Streptophyta</taxon>
        <taxon>Embryophyta</taxon>
        <taxon>Tracheophyta</taxon>
        <taxon>Spermatophyta</taxon>
        <taxon>Magnoliopsida</taxon>
        <taxon>eudicotyledons</taxon>
        <taxon>Gunneridae</taxon>
        <taxon>Pentapetalae</taxon>
        <taxon>Caryophyllales</taxon>
        <taxon>Chenopodiaceae</taxon>
        <taxon>Chenopodioideae</taxon>
        <taxon>Atripliceae</taxon>
        <taxon>Chenopodium</taxon>
    </lineage>
</organism>
<accession>A0A803MN03</accession>
<keyword evidence="4" id="KW-0238">DNA-binding</keyword>
<dbReference type="SMART" id="SM01019">
    <property type="entry name" value="B3"/>
    <property type="match status" value="2"/>
</dbReference>
<keyword evidence="5" id="KW-0804">Transcription</keyword>
<feature type="domain" description="TF-B3" evidence="8">
    <location>
        <begin position="15"/>
        <end position="109"/>
    </location>
</feature>
<sequence>MHTTKFSDEPNSNNGAKFMQPFIPGFFNTFSIPVSFMKRIEMELDGHQVEGVALVTDDNHHWAVKLEGGCRFRDGWREFCEHNELSVGDFLVFTQISKLIFRVTVYDPTTACARQFSNGTKKRGNPMEEDGAATAQLPSAESKYPTYNVTISPTVIKMGQASFPLSFSRKLKKELQGCPSSTVVLTTKGQPHRHWIVEIEGGRHLLDGWKKFCVDNQLEVNDVLVFVYQNSFIFCVSVYDSVTKCELRFSLSSDHHIKLNGTFYIA</sequence>
<dbReference type="Proteomes" id="UP000596660">
    <property type="component" value="Unplaced"/>
</dbReference>
<evidence type="ECO:0000256" key="4">
    <source>
        <dbReference type="ARBA" id="ARBA00023125"/>
    </source>
</evidence>
<evidence type="ECO:0000313" key="9">
    <source>
        <dbReference type="EnsemblPlants" id="AUR62032654-RA:cds"/>
    </source>
</evidence>
<reference evidence="9" key="2">
    <citation type="submission" date="2021-03" db="UniProtKB">
        <authorList>
            <consortium name="EnsemblPlants"/>
        </authorList>
    </citation>
    <scope>IDENTIFICATION</scope>
</reference>
<dbReference type="PANTHER" id="PTHR31674:SF62">
    <property type="entry name" value="B3 DOMAIN-CONTAINING PROTEIN REM14-RELATED"/>
    <property type="match status" value="1"/>
</dbReference>